<comment type="caution">
    <text evidence="1">The sequence shown here is derived from an EMBL/GenBank/DDBJ whole genome shotgun (WGS) entry which is preliminary data.</text>
</comment>
<dbReference type="Proteomes" id="UP000553343">
    <property type="component" value="Unassembled WGS sequence"/>
</dbReference>
<name>A0A850SZG1_9BACT</name>
<organism evidence="1 2">
    <name type="scientific">Desulfobacter latus</name>
    <dbReference type="NCBI Taxonomy" id="2292"/>
    <lineage>
        <taxon>Bacteria</taxon>
        <taxon>Pseudomonadati</taxon>
        <taxon>Thermodesulfobacteriota</taxon>
        <taxon>Desulfobacteria</taxon>
        <taxon>Desulfobacterales</taxon>
        <taxon>Desulfobacteraceae</taxon>
        <taxon>Desulfobacter</taxon>
    </lineage>
</organism>
<proteinExistence type="predicted"/>
<evidence type="ECO:0000313" key="1">
    <source>
        <dbReference type="EMBL" id="NWH05510.1"/>
    </source>
</evidence>
<keyword evidence="2" id="KW-1185">Reference proteome</keyword>
<reference evidence="1 2" key="1">
    <citation type="submission" date="2020-06" db="EMBL/GenBank/DDBJ databases">
        <title>High-quality draft genome of sulfate reducer Desulfobacter latus type strain AcrS2 isolated from marine sediment.</title>
        <authorList>
            <person name="Hoppe M."/>
            <person name="Larsen C.K."/>
            <person name="Marshall I.P.G."/>
            <person name="Schramm A."/>
            <person name="Marietou A.G."/>
        </authorList>
    </citation>
    <scope>NUCLEOTIDE SEQUENCE [LARGE SCALE GENOMIC DNA]</scope>
    <source>
        <strain evidence="1 2">AcRS2</strain>
    </source>
</reference>
<dbReference type="EMBL" id="JACADJ010000036">
    <property type="protein sequence ID" value="NWH05510.1"/>
    <property type="molecule type" value="Genomic_DNA"/>
</dbReference>
<accession>A0A850SZG1</accession>
<gene>
    <name evidence="1" type="ORF">HXW94_11000</name>
</gene>
<dbReference type="AlphaFoldDB" id="A0A850SZG1"/>
<protein>
    <submittedName>
        <fullName evidence="1">Uncharacterized protein</fullName>
    </submittedName>
</protein>
<sequence length="61" mass="6961">MANIQGFHVALVMETKKADGRMSRRLTALIRSRDAVSRLRMKTIHAVQLELPFFNIIVPVI</sequence>
<dbReference type="RefSeq" id="WP_178366959.1">
    <property type="nucleotide sequence ID" value="NZ_JACADJ010000036.1"/>
</dbReference>
<evidence type="ECO:0000313" key="2">
    <source>
        <dbReference type="Proteomes" id="UP000553343"/>
    </source>
</evidence>